<keyword evidence="5" id="KW-0809">Transit peptide</keyword>
<evidence type="ECO:0000256" key="6">
    <source>
        <dbReference type="SAM" id="MobiDB-lite"/>
    </source>
</evidence>
<dbReference type="PANTHER" id="PTHR13475:SF3">
    <property type="entry name" value="NEUGRIN"/>
    <property type="match status" value="1"/>
</dbReference>
<dbReference type="EMBL" id="JAKLMC020000001">
    <property type="protein sequence ID" value="KAK5958206.1"/>
    <property type="molecule type" value="Genomic_DNA"/>
</dbReference>
<reference evidence="7 8" key="1">
    <citation type="submission" date="2022-12" db="EMBL/GenBank/DDBJ databases">
        <title>Genomic features and morphological characterization of a novel Knufia sp. strain isolated from spacecraft assembly facility.</title>
        <authorList>
            <person name="Teixeira M."/>
            <person name="Chander A.M."/>
            <person name="Stajich J.E."/>
            <person name="Venkateswaran K."/>
        </authorList>
    </citation>
    <scope>NUCLEOTIDE SEQUENCE [LARGE SCALE GENOMIC DNA]</scope>
    <source>
        <strain evidence="7 8">FJI-L2-BK-P2</strain>
    </source>
</reference>
<dbReference type="InterPro" id="IPR010487">
    <property type="entry name" value="NGRN/Rrg9"/>
</dbReference>
<dbReference type="AlphaFoldDB" id="A0AAN8ICB0"/>
<comment type="caution">
    <text evidence="7">The sequence shown here is derived from an EMBL/GenBank/DDBJ whole genome shotgun (WGS) entry which is preliminary data.</text>
</comment>
<keyword evidence="8" id="KW-1185">Reference proteome</keyword>
<dbReference type="Proteomes" id="UP001316803">
    <property type="component" value="Unassembled WGS sequence"/>
</dbReference>
<evidence type="ECO:0000313" key="8">
    <source>
        <dbReference type="Proteomes" id="UP001316803"/>
    </source>
</evidence>
<evidence type="ECO:0000256" key="5">
    <source>
        <dbReference type="ARBA" id="ARBA00022946"/>
    </source>
</evidence>
<feature type="region of interest" description="Disordered" evidence="6">
    <location>
        <begin position="321"/>
        <end position="342"/>
    </location>
</feature>
<accession>A0AAN8ICB0</accession>
<name>A0AAN8ICB0_9EURO</name>
<feature type="compositionally biased region" description="Basic and acidic residues" evidence="6">
    <location>
        <begin position="331"/>
        <end position="342"/>
    </location>
</feature>
<feature type="region of interest" description="Disordered" evidence="6">
    <location>
        <begin position="171"/>
        <end position="275"/>
    </location>
</feature>
<evidence type="ECO:0000256" key="4">
    <source>
        <dbReference type="ARBA" id="ARBA00013566"/>
    </source>
</evidence>
<feature type="region of interest" description="Disordered" evidence="6">
    <location>
        <begin position="70"/>
        <end position="151"/>
    </location>
</feature>
<evidence type="ECO:0000256" key="3">
    <source>
        <dbReference type="ARBA" id="ARBA00010895"/>
    </source>
</evidence>
<dbReference type="GO" id="GO:0005634">
    <property type="term" value="C:nucleus"/>
    <property type="evidence" value="ECO:0007669"/>
    <property type="project" value="TreeGrafter"/>
</dbReference>
<proteinExistence type="inferred from homology"/>
<feature type="compositionally biased region" description="Basic and acidic residues" evidence="6">
    <location>
        <begin position="225"/>
        <end position="242"/>
    </location>
</feature>
<comment type="function">
    <text evidence="1">Required for respiratory activity and maintenance and expression of the mitochondrial genome.</text>
</comment>
<organism evidence="7 8">
    <name type="scientific">Knufia fluminis</name>
    <dbReference type="NCBI Taxonomy" id="191047"/>
    <lineage>
        <taxon>Eukaryota</taxon>
        <taxon>Fungi</taxon>
        <taxon>Dikarya</taxon>
        <taxon>Ascomycota</taxon>
        <taxon>Pezizomycotina</taxon>
        <taxon>Eurotiomycetes</taxon>
        <taxon>Chaetothyriomycetidae</taxon>
        <taxon>Chaetothyriales</taxon>
        <taxon>Trichomeriaceae</taxon>
        <taxon>Knufia</taxon>
    </lineage>
</organism>
<comment type="subcellular location">
    <subcellularLocation>
        <location evidence="2">Mitochondrion</location>
    </subcellularLocation>
</comment>
<gene>
    <name evidence="7" type="primary">RRG9</name>
    <name evidence="7" type="ORF">OHC33_000048</name>
</gene>
<evidence type="ECO:0000313" key="7">
    <source>
        <dbReference type="EMBL" id="KAK5958206.1"/>
    </source>
</evidence>
<dbReference type="GO" id="GO:0005739">
    <property type="term" value="C:mitochondrion"/>
    <property type="evidence" value="ECO:0007669"/>
    <property type="project" value="UniProtKB-SubCell"/>
</dbReference>
<dbReference type="PANTHER" id="PTHR13475">
    <property type="entry name" value="NEUGRIN"/>
    <property type="match status" value="1"/>
</dbReference>
<evidence type="ECO:0000256" key="2">
    <source>
        <dbReference type="ARBA" id="ARBA00004173"/>
    </source>
</evidence>
<dbReference type="Pfam" id="PF06413">
    <property type="entry name" value="Neugrin"/>
    <property type="match status" value="1"/>
</dbReference>
<comment type="similarity">
    <text evidence="3">Belongs to the RRG9 family.</text>
</comment>
<feature type="compositionally biased region" description="Basic and acidic residues" evidence="6">
    <location>
        <begin position="196"/>
        <end position="218"/>
    </location>
</feature>
<evidence type="ECO:0000256" key="1">
    <source>
        <dbReference type="ARBA" id="ARBA00003548"/>
    </source>
</evidence>
<protein>
    <recommendedName>
        <fullName evidence="4">Required for respiratory growth protein 9, mitochondrial</fullName>
    </recommendedName>
</protein>
<sequence>MSNTSRLNRRLLLAVLRVPTPLSASLYRHQHAIDWVRTITSSRVCHQGAPTISFGVENDAVIAPYMSSSGKKNIKAKKTSGKSSTRTAHVKREKSPVKQTTSPSAAADDYEIGGFIDRSKPKQTPQKVEATTGDRNPATPKPKSKAKKPKELAPWQHKMNQRLHQATVNGAAVRQQHGVPKEESVLVGDNKAGRARAFEDRRVKEASRTQSLPRDRAPDASQPRPKLDKWAEHKNSLKEKFPEGWAPRKKLSPDAMEGIRGLHEQDPNKYSTPVLAEQFKVSPEAIRRILKSRWLPKAGPEKMEERRERWAKRHDRIWDQQAELGLRPQRKKETNVEDPEKFEKEMVRKEILGNV</sequence>